<reference evidence="1 2" key="1">
    <citation type="submission" date="2016-02" db="EMBL/GenBank/DDBJ databases">
        <title>Genome analysis of coral dinoflagellate symbionts highlights evolutionary adaptations to a symbiotic lifestyle.</title>
        <authorList>
            <person name="Aranda M."/>
            <person name="Li Y."/>
            <person name="Liew Y.J."/>
            <person name="Baumgarten S."/>
            <person name="Simakov O."/>
            <person name="Wilson M."/>
            <person name="Piel J."/>
            <person name="Ashoor H."/>
            <person name="Bougouffa S."/>
            <person name="Bajic V.B."/>
            <person name="Ryu T."/>
            <person name="Ravasi T."/>
            <person name="Bayer T."/>
            <person name="Micklem G."/>
            <person name="Kim H."/>
            <person name="Bhak J."/>
            <person name="Lajeunesse T.C."/>
            <person name="Voolstra C.R."/>
        </authorList>
    </citation>
    <scope>NUCLEOTIDE SEQUENCE [LARGE SCALE GENOMIC DNA]</scope>
    <source>
        <strain evidence="1 2">CCMP2467</strain>
    </source>
</reference>
<proteinExistence type="predicted"/>
<evidence type="ECO:0000313" key="1">
    <source>
        <dbReference type="EMBL" id="OLP81536.1"/>
    </source>
</evidence>
<dbReference type="EMBL" id="LSRX01001271">
    <property type="protein sequence ID" value="OLP81536.1"/>
    <property type="molecule type" value="Genomic_DNA"/>
</dbReference>
<sequence length="102" mass="11223">MPPSLLDGSFQEPLPATEQAGNEVKFQTLRRMIRSFLILTGRSPCFDSPQGLKHSLALERQLAASLASLVILLAALCRSCFCDQPVTKRFFAHTSHQPVVAL</sequence>
<dbReference type="AlphaFoldDB" id="A0A1Q9CF59"/>
<comment type="caution">
    <text evidence="1">The sequence shown here is derived from an EMBL/GenBank/DDBJ whole genome shotgun (WGS) entry which is preliminary data.</text>
</comment>
<protein>
    <submittedName>
        <fullName evidence="1">Uncharacterized protein</fullName>
    </submittedName>
</protein>
<dbReference type="Proteomes" id="UP000186817">
    <property type="component" value="Unassembled WGS sequence"/>
</dbReference>
<gene>
    <name evidence="1" type="ORF">AK812_SmicGene37897</name>
</gene>
<organism evidence="1 2">
    <name type="scientific">Symbiodinium microadriaticum</name>
    <name type="common">Dinoflagellate</name>
    <name type="synonym">Zooxanthella microadriatica</name>
    <dbReference type="NCBI Taxonomy" id="2951"/>
    <lineage>
        <taxon>Eukaryota</taxon>
        <taxon>Sar</taxon>
        <taxon>Alveolata</taxon>
        <taxon>Dinophyceae</taxon>
        <taxon>Suessiales</taxon>
        <taxon>Symbiodiniaceae</taxon>
        <taxon>Symbiodinium</taxon>
    </lineage>
</organism>
<name>A0A1Q9CF59_SYMMI</name>
<evidence type="ECO:0000313" key="2">
    <source>
        <dbReference type="Proteomes" id="UP000186817"/>
    </source>
</evidence>
<accession>A0A1Q9CF59</accession>
<keyword evidence="2" id="KW-1185">Reference proteome</keyword>